<reference evidence="3 4" key="1">
    <citation type="journal article" date="2023" name="G3 (Bethesda)">
        <title>A high-quality reference genome for the fission yeast Schizosaccharomyces osmophilus.</title>
        <authorList>
            <person name="Jia G.S."/>
            <person name="Zhang W.C."/>
            <person name="Liang Y."/>
            <person name="Liu X.H."/>
            <person name="Rhind N."/>
            <person name="Pidoux A."/>
            <person name="Brysch-Herzberg M."/>
            <person name="Du L.L."/>
        </authorList>
    </citation>
    <scope>NUCLEOTIDE SEQUENCE [LARGE SCALE GENOMIC DNA]</scope>
    <source>
        <strain evidence="3 4">CBS 15793</strain>
    </source>
</reference>
<dbReference type="InterPro" id="IPR046925">
    <property type="entry name" value="WD-like_fungi"/>
</dbReference>
<dbReference type="GeneID" id="80877538"/>
<keyword evidence="4" id="KW-1185">Reference proteome</keyword>
<feature type="chain" id="PRO_5041925587" evidence="1">
    <location>
        <begin position="18"/>
        <end position="274"/>
    </location>
</feature>
<evidence type="ECO:0000256" key="1">
    <source>
        <dbReference type="SAM" id="SignalP"/>
    </source>
</evidence>
<dbReference type="AlphaFoldDB" id="A0AAF0AVQ3"/>
<evidence type="ECO:0000259" key="2">
    <source>
        <dbReference type="Pfam" id="PF20493"/>
    </source>
</evidence>
<dbReference type="Pfam" id="PF20493">
    <property type="entry name" value="WD-like_fungi"/>
    <property type="match status" value="1"/>
</dbReference>
<protein>
    <submittedName>
        <fullName evidence="3">Schizosaccharomyces japonicus specific family with GPPY motif and periodic tyrosine</fullName>
    </submittedName>
</protein>
<keyword evidence="1" id="KW-0732">Signal</keyword>
<name>A0AAF0AVQ3_9SCHI</name>
<dbReference type="EMBL" id="CP115612">
    <property type="protein sequence ID" value="WBW73816.1"/>
    <property type="molecule type" value="Genomic_DNA"/>
</dbReference>
<dbReference type="Proteomes" id="UP001212411">
    <property type="component" value="Chromosome 2"/>
</dbReference>
<evidence type="ECO:0000313" key="3">
    <source>
        <dbReference type="EMBL" id="WBW73816.1"/>
    </source>
</evidence>
<dbReference type="KEGG" id="som:SOMG_04062"/>
<sequence length="274" mass="30113">MLFLFALVSLVLPFAYAVQLNHIDYEGAVNALVNSLADDVSGNEGIVSHTGIYESLYQEDLSQFNFTINYLSGDNYGKVDSLLKLASQANDKDLVGDLVYLAHYASVGGYNEYMQLNDKSSFAKDLLSFCNNDATIFTKLSKSSSNQKLQDFFQKLISQESDTSSSNNLEKRYDGTYTCDDKHTAVKGSCVLLKNYLWGNPGTIPHGPRAVCYAGCCVSWSMDAPVVLGDLAPRVDTCIQTCPNDQFSCINHDVVIGNVYGEDVCVSGRTKFCH</sequence>
<evidence type="ECO:0000313" key="4">
    <source>
        <dbReference type="Proteomes" id="UP001212411"/>
    </source>
</evidence>
<gene>
    <name evidence="3" type="primary">gpp3</name>
    <name evidence="3" type="ORF">SOMG_04062</name>
</gene>
<organism evidence="3 4">
    <name type="scientific">Schizosaccharomyces osmophilus</name>
    <dbReference type="NCBI Taxonomy" id="2545709"/>
    <lineage>
        <taxon>Eukaryota</taxon>
        <taxon>Fungi</taxon>
        <taxon>Dikarya</taxon>
        <taxon>Ascomycota</taxon>
        <taxon>Taphrinomycotina</taxon>
        <taxon>Schizosaccharomycetes</taxon>
        <taxon>Schizosaccharomycetales</taxon>
        <taxon>Schizosaccharomycetaceae</taxon>
        <taxon>Schizosaccharomyces</taxon>
    </lineage>
</organism>
<dbReference type="RefSeq" id="XP_056038059.1">
    <property type="nucleotide sequence ID" value="XM_056182849.1"/>
</dbReference>
<feature type="domain" description="WD-like" evidence="2">
    <location>
        <begin position="71"/>
        <end position="273"/>
    </location>
</feature>
<accession>A0AAF0AVQ3</accession>
<feature type="signal peptide" evidence="1">
    <location>
        <begin position="1"/>
        <end position="17"/>
    </location>
</feature>
<proteinExistence type="predicted"/>